<feature type="signal peptide" evidence="1">
    <location>
        <begin position="1"/>
        <end position="19"/>
    </location>
</feature>
<organism evidence="2 3">
    <name type="scientific">Psychrosphaera algicola</name>
    <dbReference type="NCBI Taxonomy" id="3023714"/>
    <lineage>
        <taxon>Bacteria</taxon>
        <taxon>Pseudomonadati</taxon>
        <taxon>Pseudomonadota</taxon>
        <taxon>Gammaproteobacteria</taxon>
        <taxon>Alteromonadales</taxon>
        <taxon>Pseudoalteromonadaceae</taxon>
        <taxon>Psychrosphaera</taxon>
    </lineage>
</organism>
<proteinExistence type="predicted"/>
<gene>
    <name evidence="2" type="ORF">PN838_18230</name>
</gene>
<keyword evidence="1" id="KW-0732">Signal</keyword>
<dbReference type="EMBL" id="JAQOMS010000002">
    <property type="protein sequence ID" value="MDC2890340.1"/>
    <property type="molecule type" value="Genomic_DNA"/>
</dbReference>
<dbReference type="Proteomes" id="UP001528411">
    <property type="component" value="Unassembled WGS sequence"/>
</dbReference>
<dbReference type="RefSeq" id="WP_215962539.1">
    <property type="nucleotide sequence ID" value="NZ_JAQOMS010000002.1"/>
</dbReference>
<evidence type="ECO:0000256" key="1">
    <source>
        <dbReference type="SAM" id="SignalP"/>
    </source>
</evidence>
<keyword evidence="3" id="KW-1185">Reference proteome</keyword>
<feature type="chain" id="PRO_5046547802" description="Flagellar protein FliL" evidence="1">
    <location>
        <begin position="20"/>
        <end position="133"/>
    </location>
</feature>
<comment type="caution">
    <text evidence="2">The sequence shown here is derived from an EMBL/GenBank/DDBJ whole genome shotgun (WGS) entry which is preliminary data.</text>
</comment>
<name>A0ABT5FFK7_9GAMM</name>
<evidence type="ECO:0000313" key="2">
    <source>
        <dbReference type="EMBL" id="MDC2890340.1"/>
    </source>
</evidence>
<evidence type="ECO:0008006" key="4">
    <source>
        <dbReference type="Google" id="ProtNLM"/>
    </source>
</evidence>
<reference evidence="2 3" key="1">
    <citation type="submission" date="2023-01" db="EMBL/GenBank/DDBJ databases">
        <title>Psychrosphaera sp. nov., isolated from marine algae.</title>
        <authorList>
            <person name="Bayburt H."/>
            <person name="Choi B.J."/>
            <person name="Kim J.M."/>
            <person name="Choi D.G."/>
            <person name="Jeon C.O."/>
        </authorList>
    </citation>
    <scope>NUCLEOTIDE SEQUENCE [LARGE SCALE GENOMIC DNA]</scope>
    <source>
        <strain evidence="2 3">G1-22</strain>
    </source>
</reference>
<accession>A0ABT5FFK7</accession>
<sequence>MKNLVFLVVLMFVSSVSYASSIESFNNIEINPHNDSSHKVTATIHLIVDSPFGQAEDTLAAREIIAMALSNLTLKELTLNGVETAKHHILKQVKSGGFIDGSNVNNVYVTDLFVTFTGASHTTVLSRSGKKSG</sequence>
<evidence type="ECO:0000313" key="3">
    <source>
        <dbReference type="Proteomes" id="UP001528411"/>
    </source>
</evidence>
<protein>
    <recommendedName>
        <fullName evidence="4">Flagellar protein FliL</fullName>
    </recommendedName>
</protein>